<evidence type="ECO:0000313" key="10">
    <source>
        <dbReference type="EMBL" id="MEF2155494.1"/>
    </source>
</evidence>
<evidence type="ECO:0000256" key="3">
    <source>
        <dbReference type="ARBA" id="ARBA00022729"/>
    </source>
</evidence>
<organism evidence="10 11">
    <name type="scientific">Aquilutibacter rugosus</name>
    <dbReference type="NCBI Taxonomy" id="3115820"/>
    <lineage>
        <taxon>Bacteria</taxon>
        <taxon>Pseudomonadati</taxon>
        <taxon>Pseudomonadota</taxon>
        <taxon>Gammaproteobacteria</taxon>
        <taxon>Lysobacterales</taxon>
        <taxon>Lysobacteraceae</taxon>
        <taxon>Aquilutibacter</taxon>
    </lineage>
</organism>
<evidence type="ECO:0000256" key="8">
    <source>
        <dbReference type="SAM" id="SignalP"/>
    </source>
</evidence>
<evidence type="ECO:0000256" key="2">
    <source>
        <dbReference type="ARBA" id="ARBA00022448"/>
    </source>
</evidence>
<dbReference type="Pfam" id="PF00263">
    <property type="entry name" value="Secretin"/>
    <property type="match status" value="1"/>
</dbReference>
<gene>
    <name evidence="10" type="primary">pilQ</name>
    <name evidence="10" type="ORF">V3390_04510</name>
</gene>
<dbReference type="PANTHER" id="PTHR30604:SF1">
    <property type="entry name" value="DNA UTILIZATION PROTEIN HOFQ"/>
    <property type="match status" value="1"/>
</dbReference>
<sequence length="443" mass="47189">MKSAWLFVLLWLAGTGQAQERLISVDAQDLPVRIALQLVAQEAGVSIATADSVVGTVTLKLDRIPWRDALTVIARSKGLVVREQNGVLWVGPGPLSDDGDVPLETVTIPIRFHSAAQIAKAITDAKGLASATAATAGAAVNATDTAGAFLSSRGRLFADERSNMLVVSDVPEKITKLKALVRQLDVPAQQVLIEARVVVASERFGRELGSRFGVNAQRGRYALGGNLETTAENISEGSLAKSALMTGLALASPAGAAALSVLRAGTQVDLELQAMQATGQGQIISQPRIITTNQQSARIAQGREIGYVTLQNHGNGDPSPNVAFKEALLELQVTPTITPDGEVFLQVQLKKDELDGYVQTTVGDIPQINKREVTTSVLLRNGQTLVVGGVQEDLRQDARSGLPFLGDLPWLGAWFRKTRAQHDRAELLIFLTPTVLPAQPTQS</sequence>
<feature type="domain" description="Secretin/TonB short N-terminal" evidence="9">
    <location>
        <begin position="45"/>
        <end position="93"/>
    </location>
</feature>
<dbReference type="Proteomes" id="UP001356170">
    <property type="component" value="Unassembled WGS sequence"/>
</dbReference>
<dbReference type="InterPro" id="IPR013355">
    <property type="entry name" value="Pilus_4_PilQ"/>
</dbReference>
<evidence type="ECO:0000259" key="9">
    <source>
        <dbReference type="SMART" id="SM00965"/>
    </source>
</evidence>
<dbReference type="NCBIfam" id="TIGR02515">
    <property type="entry name" value="IV_pilus_PilQ"/>
    <property type="match status" value="1"/>
</dbReference>
<evidence type="ECO:0000256" key="1">
    <source>
        <dbReference type="ARBA" id="ARBA00004370"/>
    </source>
</evidence>
<evidence type="ECO:0000256" key="4">
    <source>
        <dbReference type="ARBA" id="ARBA00023136"/>
    </source>
</evidence>
<dbReference type="EMBL" id="JAZHBO010000001">
    <property type="protein sequence ID" value="MEF2155494.1"/>
    <property type="molecule type" value="Genomic_DNA"/>
</dbReference>
<keyword evidence="5" id="KW-0998">Cell outer membrane</keyword>
<dbReference type="InterPro" id="IPR051808">
    <property type="entry name" value="Type_IV_pilus_biogenesis"/>
</dbReference>
<accession>A0ABU7V0W4</accession>
<dbReference type="Gene3D" id="3.30.1370.120">
    <property type="match status" value="1"/>
</dbReference>
<dbReference type="SMART" id="SM00965">
    <property type="entry name" value="STN"/>
    <property type="match status" value="1"/>
</dbReference>
<reference evidence="10 11" key="1">
    <citation type="submission" date="2024-01" db="EMBL/GenBank/DDBJ databases">
        <title>Novel species of the genus Luteimonas isolated from rivers.</title>
        <authorList>
            <person name="Lu H."/>
        </authorList>
    </citation>
    <scope>NUCLEOTIDE SEQUENCE [LARGE SCALE GENOMIC DNA]</scope>
    <source>
        <strain evidence="10 11">FXH3W</strain>
    </source>
</reference>
<keyword evidence="3 8" id="KW-0732">Signal</keyword>
<dbReference type="InterPro" id="IPR038591">
    <property type="entry name" value="NolW-like_sf"/>
</dbReference>
<dbReference type="InterPro" id="IPR011662">
    <property type="entry name" value="Secretin/TonB_short_N"/>
</dbReference>
<name>A0ABU7V0W4_9GAMM</name>
<keyword evidence="4" id="KW-0472">Membrane</keyword>
<dbReference type="InterPro" id="IPR004846">
    <property type="entry name" value="T2SS/T3SS_dom"/>
</dbReference>
<dbReference type="PRINTS" id="PR00811">
    <property type="entry name" value="BCTERIALGSPD"/>
</dbReference>
<dbReference type="Pfam" id="PF03958">
    <property type="entry name" value="Secretin_N"/>
    <property type="match status" value="1"/>
</dbReference>
<evidence type="ECO:0000256" key="5">
    <source>
        <dbReference type="ARBA" id="ARBA00023237"/>
    </source>
</evidence>
<dbReference type="InterPro" id="IPR001775">
    <property type="entry name" value="GspD/PilQ"/>
</dbReference>
<dbReference type="PANTHER" id="PTHR30604">
    <property type="entry name" value="PROTEIN TRANSPORT PROTEIN HOFQ"/>
    <property type="match status" value="1"/>
</dbReference>
<comment type="similarity">
    <text evidence="6">Belongs to the bacterial secretin family.</text>
</comment>
<protein>
    <submittedName>
        <fullName evidence="10">Type IV pilus secretin PilQ</fullName>
    </submittedName>
</protein>
<dbReference type="RefSeq" id="WP_331703527.1">
    <property type="nucleotide sequence ID" value="NZ_JAZHBO010000001.1"/>
</dbReference>
<feature type="signal peptide" evidence="8">
    <location>
        <begin position="1"/>
        <end position="18"/>
    </location>
</feature>
<dbReference type="PRINTS" id="PR01032">
    <property type="entry name" value="PHAGEIV"/>
</dbReference>
<feature type="chain" id="PRO_5047260132" evidence="8">
    <location>
        <begin position="19"/>
        <end position="443"/>
    </location>
</feature>
<dbReference type="InterPro" id="IPR005644">
    <property type="entry name" value="NolW-like"/>
</dbReference>
<comment type="caution">
    <text evidence="10">The sequence shown here is derived from an EMBL/GenBank/DDBJ whole genome shotgun (WGS) entry which is preliminary data.</text>
</comment>
<keyword evidence="2 7" id="KW-0813">Transport</keyword>
<proteinExistence type="inferred from homology"/>
<comment type="subcellular location">
    <subcellularLocation>
        <location evidence="7">Cell outer membrane</location>
    </subcellularLocation>
    <subcellularLocation>
        <location evidence="1">Membrane</location>
    </subcellularLocation>
</comment>
<evidence type="ECO:0000256" key="6">
    <source>
        <dbReference type="RuleBase" id="RU004003"/>
    </source>
</evidence>
<evidence type="ECO:0000256" key="7">
    <source>
        <dbReference type="RuleBase" id="RU004004"/>
    </source>
</evidence>
<dbReference type="Gene3D" id="3.30.1370.130">
    <property type="match status" value="1"/>
</dbReference>
<evidence type="ECO:0000313" key="11">
    <source>
        <dbReference type="Proteomes" id="UP001356170"/>
    </source>
</evidence>
<keyword evidence="11" id="KW-1185">Reference proteome</keyword>